<dbReference type="Proteomes" id="UP000011713">
    <property type="component" value="Unassembled WGS sequence"/>
</dbReference>
<dbReference type="VEuPathDB" id="FungiDB:HpaG814888"/>
<dbReference type="AlphaFoldDB" id="M4C700"/>
<keyword evidence="3" id="KW-1185">Reference proteome</keyword>
<proteinExistence type="predicted"/>
<organism evidence="2 3">
    <name type="scientific">Hyaloperonospora arabidopsidis (strain Emoy2)</name>
    <name type="common">Downy mildew agent</name>
    <name type="synonym">Peronospora arabidopsidis</name>
    <dbReference type="NCBI Taxonomy" id="559515"/>
    <lineage>
        <taxon>Eukaryota</taxon>
        <taxon>Sar</taxon>
        <taxon>Stramenopiles</taxon>
        <taxon>Oomycota</taxon>
        <taxon>Peronosporomycetes</taxon>
        <taxon>Peronosporales</taxon>
        <taxon>Peronosporaceae</taxon>
        <taxon>Hyaloperonospora</taxon>
    </lineage>
</organism>
<dbReference type="STRING" id="559515.M4C700"/>
<dbReference type="EMBL" id="ABWE02007742">
    <property type="status" value="NOT_ANNOTATED_CDS"/>
    <property type="molecule type" value="Genomic_DNA"/>
</dbReference>
<reference evidence="3" key="1">
    <citation type="journal article" date="2010" name="Science">
        <title>Signatures of adaptation to obligate biotrophy in the Hyaloperonospora arabidopsidis genome.</title>
        <authorList>
            <person name="Baxter L."/>
            <person name="Tripathy S."/>
            <person name="Ishaque N."/>
            <person name="Boot N."/>
            <person name="Cabral A."/>
            <person name="Kemen E."/>
            <person name="Thines M."/>
            <person name="Ah-Fong A."/>
            <person name="Anderson R."/>
            <person name="Badejoko W."/>
            <person name="Bittner-Eddy P."/>
            <person name="Boore J.L."/>
            <person name="Chibucos M.C."/>
            <person name="Coates M."/>
            <person name="Dehal P."/>
            <person name="Delehaunty K."/>
            <person name="Dong S."/>
            <person name="Downton P."/>
            <person name="Dumas B."/>
            <person name="Fabro G."/>
            <person name="Fronick C."/>
            <person name="Fuerstenberg S.I."/>
            <person name="Fulton L."/>
            <person name="Gaulin E."/>
            <person name="Govers F."/>
            <person name="Hughes L."/>
            <person name="Humphray S."/>
            <person name="Jiang R.H."/>
            <person name="Judelson H."/>
            <person name="Kamoun S."/>
            <person name="Kyung K."/>
            <person name="Meijer H."/>
            <person name="Minx P."/>
            <person name="Morris P."/>
            <person name="Nelson J."/>
            <person name="Phuntumart V."/>
            <person name="Qutob D."/>
            <person name="Rehmany A."/>
            <person name="Rougon-Cardoso A."/>
            <person name="Ryden P."/>
            <person name="Torto-Alalibo T."/>
            <person name="Studholme D."/>
            <person name="Wang Y."/>
            <person name="Win J."/>
            <person name="Wood J."/>
            <person name="Clifton S.W."/>
            <person name="Rogers J."/>
            <person name="Van den Ackerveken G."/>
            <person name="Jones J.D."/>
            <person name="McDowell J.M."/>
            <person name="Beynon J."/>
            <person name="Tyler B.M."/>
        </authorList>
    </citation>
    <scope>NUCLEOTIDE SEQUENCE [LARGE SCALE GENOMIC DNA]</scope>
    <source>
        <strain evidence="3">Emoy2</strain>
    </source>
</reference>
<accession>M4C700</accession>
<dbReference type="HOGENOM" id="CLU_1860545_0_0_1"/>
<protein>
    <submittedName>
        <fullName evidence="2">Uncharacterized protein</fullName>
    </submittedName>
</protein>
<feature type="compositionally biased region" description="Polar residues" evidence="1">
    <location>
        <begin position="78"/>
        <end position="90"/>
    </location>
</feature>
<feature type="compositionally biased region" description="Acidic residues" evidence="1">
    <location>
        <begin position="126"/>
        <end position="138"/>
    </location>
</feature>
<feature type="compositionally biased region" description="Basic and acidic residues" evidence="1">
    <location>
        <begin position="64"/>
        <end position="77"/>
    </location>
</feature>
<name>M4C700_HYAAE</name>
<evidence type="ECO:0000256" key="1">
    <source>
        <dbReference type="SAM" id="MobiDB-lite"/>
    </source>
</evidence>
<sequence length="138" mass="15018">WTTAFNFKATLQDYAKYVLRQVEIEEREEAAAGSGDDMSHEKSSKLSLPEGAMIRIKLNTSHGSNERDKAARCRPSSDRTSNCSGQNQGASRPHVVPLIPPPPSESLMTVSAVAPPRAGADSKRDDDDEEDWGDFTAA</sequence>
<dbReference type="eggNOG" id="KOG2500">
    <property type="taxonomic scope" value="Eukaryota"/>
</dbReference>
<dbReference type="EnsemblProtists" id="HpaT814888">
    <property type="protein sequence ID" value="HpaP814888"/>
    <property type="gene ID" value="HpaG814888"/>
</dbReference>
<dbReference type="InParanoid" id="M4C700"/>
<reference evidence="2" key="2">
    <citation type="submission" date="2015-06" db="UniProtKB">
        <authorList>
            <consortium name="EnsemblProtists"/>
        </authorList>
    </citation>
    <scope>IDENTIFICATION</scope>
    <source>
        <strain evidence="2">Emoy2</strain>
    </source>
</reference>
<evidence type="ECO:0000313" key="3">
    <source>
        <dbReference type="Proteomes" id="UP000011713"/>
    </source>
</evidence>
<feature type="region of interest" description="Disordered" evidence="1">
    <location>
        <begin position="27"/>
        <end position="138"/>
    </location>
</feature>
<evidence type="ECO:0000313" key="2">
    <source>
        <dbReference type="EnsemblProtists" id="HpaP814888"/>
    </source>
</evidence>